<dbReference type="PANTHER" id="PTHR21299:SF2">
    <property type="entry name" value="CYTIDYLATE KINASE"/>
    <property type="match status" value="1"/>
</dbReference>
<evidence type="ECO:0000256" key="2">
    <source>
        <dbReference type="ARBA" id="ARBA00022679"/>
    </source>
</evidence>
<dbReference type="Gene3D" id="3.40.50.300">
    <property type="entry name" value="P-loop containing nucleotide triphosphate hydrolases"/>
    <property type="match status" value="1"/>
</dbReference>
<comment type="catalytic activity">
    <reaction evidence="6 8">
        <text>dCMP + ATP = dCDP + ADP</text>
        <dbReference type="Rhea" id="RHEA:25094"/>
        <dbReference type="ChEBI" id="CHEBI:30616"/>
        <dbReference type="ChEBI" id="CHEBI:57566"/>
        <dbReference type="ChEBI" id="CHEBI:58593"/>
        <dbReference type="ChEBI" id="CHEBI:456216"/>
        <dbReference type="EC" id="2.7.4.25"/>
    </reaction>
</comment>
<evidence type="ECO:0000256" key="1">
    <source>
        <dbReference type="ARBA" id="ARBA00009427"/>
    </source>
</evidence>
<comment type="caution">
    <text evidence="10">The sequence shown here is derived from an EMBL/GenBank/DDBJ whole genome shotgun (WGS) entry which is preliminary data.</text>
</comment>
<dbReference type="EMBL" id="DTMZ01000039">
    <property type="protein sequence ID" value="HGD12815.1"/>
    <property type="molecule type" value="Genomic_DNA"/>
</dbReference>
<protein>
    <recommendedName>
        <fullName evidence="8">Cytidylate kinase</fullName>
        <shortName evidence="8">CK</shortName>
        <ecNumber evidence="8">2.7.4.25</ecNumber>
    </recommendedName>
    <alternativeName>
        <fullName evidence="8">Cytidine monophosphate kinase</fullName>
        <shortName evidence="8">CMP kinase</shortName>
    </alternativeName>
</protein>
<evidence type="ECO:0000256" key="3">
    <source>
        <dbReference type="ARBA" id="ARBA00022741"/>
    </source>
</evidence>
<dbReference type="InterPro" id="IPR011994">
    <property type="entry name" value="Cytidylate_kinase_dom"/>
</dbReference>
<dbReference type="SUPFAM" id="SSF52540">
    <property type="entry name" value="P-loop containing nucleoside triphosphate hydrolases"/>
    <property type="match status" value="1"/>
</dbReference>
<sequence>MIAIDGPAGSGKSTTARLVAQKLGFFHLDTGAMYRAITLKILQHGVDPKDHRQLKKLLAHTRIDLKWQAGKLRVFLDKKDVTSAIRQPAVSELVSPVSAIGLIRQKMVAEQRRLAIGKNLVCEGRDIASVVFPKAQLKIYLDCSLAERARRRQQELAAQIPRAQVEKNIRTRDRLDSSRRISPLRRVPAAILIDTTHLTIDEQVAIVCALARRRLQNQN</sequence>
<name>A0A7V3UZC6_UNCW3</name>
<dbReference type="NCBIfam" id="TIGR00017">
    <property type="entry name" value="cmk"/>
    <property type="match status" value="1"/>
</dbReference>
<keyword evidence="8" id="KW-0963">Cytoplasm</keyword>
<keyword evidence="5 8" id="KW-0067">ATP-binding</keyword>
<evidence type="ECO:0000256" key="5">
    <source>
        <dbReference type="ARBA" id="ARBA00022840"/>
    </source>
</evidence>
<dbReference type="GO" id="GO:0005524">
    <property type="term" value="F:ATP binding"/>
    <property type="evidence" value="ECO:0007669"/>
    <property type="project" value="UniProtKB-UniRule"/>
</dbReference>
<accession>A0A7V3UZC6</accession>
<comment type="similarity">
    <text evidence="1 8">Belongs to the cytidylate kinase family. Type 1 subfamily.</text>
</comment>
<evidence type="ECO:0000313" key="10">
    <source>
        <dbReference type="EMBL" id="HGD12815.1"/>
    </source>
</evidence>
<dbReference type="InterPro" id="IPR027417">
    <property type="entry name" value="P-loop_NTPase"/>
</dbReference>
<dbReference type="PANTHER" id="PTHR21299">
    <property type="entry name" value="CYTIDYLATE KINASE/PANTOATE-BETA-ALANINE LIGASE"/>
    <property type="match status" value="1"/>
</dbReference>
<keyword evidence="4 8" id="KW-0418">Kinase</keyword>
<keyword evidence="2 8" id="KW-0808">Transferase</keyword>
<dbReference type="InterPro" id="IPR003136">
    <property type="entry name" value="Cytidylate_kin"/>
</dbReference>
<evidence type="ECO:0000256" key="7">
    <source>
        <dbReference type="ARBA" id="ARBA00048478"/>
    </source>
</evidence>
<dbReference type="GO" id="GO:0015949">
    <property type="term" value="P:nucleobase-containing small molecule interconversion"/>
    <property type="evidence" value="ECO:0007669"/>
    <property type="project" value="TreeGrafter"/>
</dbReference>
<evidence type="ECO:0000256" key="4">
    <source>
        <dbReference type="ARBA" id="ARBA00022777"/>
    </source>
</evidence>
<evidence type="ECO:0000256" key="8">
    <source>
        <dbReference type="HAMAP-Rule" id="MF_00238"/>
    </source>
</evidence>
<feature type="domain" description="Cytidylate kinase" evidence="9">
    <location>
        <begin position="2"/>
        <end position="211"/>
    </location>
</feature>
<reference evidence="10" key="1">
    <citation type="journal article" date="2020" name="mSystems">
        <title>Genome- and Community-Level Interaction Insights into Carbon Utilization and Element Cycling Functions of Hydrothermarchaeota in Hydrothermal Sediment.</title>
        <authorList>
            <person name="Zhou Z."/>
            <person name="Liu Y."/>
            <person name="Xu W."/>
            <person name="Pan J."/>
            <person name="Luo Z.H."/>
            <person name="Li M."/>
        </authorList>
    </citation>
    <scope>NUCLEOTIDE SEQUENCE [LARGE SCALE GENOMIC DNA]</scope>
    <source>
        <strain evidence="10">SpSt-914</strain>
    </source>
</reference>
<evidence type="ECO:0000256" key="6">
    <source>
        <dbReference type="ARBA" id="ARBA00047615"/>
    </source>
</evidence>
<dbReference type="GO" id="GO:0006220">
    <property type="term" value="P:pyrimidine nucleotide metabolic process"/>
    <property type="evidence" value="ECO:0007669"/>
    <property type="project" value="UniProtKB-UniRule"/>
</dbReference>
<dbReference type="CDD" id="cd02020">
    <property type="entry name" value="CMPK"/>
    <property type="match status" value="1"/>
</dbReference>
<proteinExistence type="inferred from homology"/>
<comment type="catalytic activity">
    <reaction evidence="7 8">
        <text>CMP + ATP = CDP + ADP</text>
        <dbReference type="Rhea" id="RHEA:11600"/>
        <dbReference type="ChEBI" id="CHEBI:30616"/>
        <dbReference type="ChEBI" id="CHEBI:58069"/>
        <dbReference type="ChEBI" id="CHEBI:60377"/>
        <dbReference type="ChEBI" id="CHEBI:456216"/>
        <dbReference type="EC" id="2.7.4.25"/>
    </reaction>
</comment>
<dbReference type="AlphaFoldDB" id="A0A7V3UZC6"/>
<keyword evidence="3 8" id="KW-0547">Nucleotide-binding</keyword>
<comment type="subcellular location">
    <subcellularLocation>
        <location evidence="8">Cytoplasm</location>
    </subcellularLocation>
</comment>
<dbReference type="Pfam" id="PF02224">
    <property type="entry name" value="Cytidylate_kin"/>
    <property type="match status" value="1"/>
</dbReference>
<dbReference type="GO" id="GO:0036431">
    <property type="term" value="F:dCMP kinase activity"/>
    <property type="evidence" value="ECO:0007669"/>
    <property type="project" value="InterPro"/>
</dbReference>
<dbReference type="GO" id="GO:0005829">
    <property type="term" value="C:cytosol"/>
    <property type="evidence" value="ECO:0007669"/>
    <property type="project" value="TreeGrafter"/>
</dbReference>
<organism evidence="10">
    <name type="scientific">candidate division WOR-3 bacterium</name>
    <dbReference type="NCBI Taxonomy" id="2052148"/>
    <lineage>
        <taxon>Bacteria</taxon>
        <taxon>Bacteria division WOR-3</taxon>
    </lineage>
</organism>
<dbReference type="EC" id="2.7.4.25" evidence="8"/>
<dbReference type="HAMAP" id="MF_00238">
    <property type="entry name" value="Cytidyl_kinase_type1"/>
    <property type="match status" value="1"/>
</dbReference>
<feature type="binding site" evidence="8">
    <location>
        <begin position="6"/>
        <end position="14"/>
    </location>
    <ligand>
        <name>ATP</name>
        <dbReference type="ChEBI" id="CHEBI:30616"/>
    </ligand>
</feature>
<evidence type="ECO:0000259" key="9">
    <source>
        <dbReference type="Pfam" id="PF02224"/>
    </source>
</evidence>
<gene>
    <name evidence="8" type="primary">cmk</name>
    <name evidence="10" type="ORF">ENX16_01840</name>
</gene>